<comment type="caution">
    <text evidence="2">The sequence shown here is derived from an EMBL/GenBank/DDBJ whole genome shotgun (WGS) entry which is preliminary data.</text>
</comment>
<proteinExistence type="predicted"/>
<feature type="transmembrane region" description="Helical" evidence="1">
    <location>
        <begin position="80"/>
        <end position="98"/>
    </location>
</feature>
<dbReference type="EMBL" id="JAWJAY010000001">
    <property type="protein sequence ID" value="MDV2883996.1"/>
    <property type="molecule type" value="Genomic_DNA"/>
</dbReference>
<feature type="transmembrane region" description="Helical" evidence="1">
    <location>
        <begin position="136"/>
        <end position="153"/>
    </location>
</feature>
<name>A0AAJ2KVI0_ALKPS</name>
<feature type="transmembrane region" description="Helical" evidence="1">
    <location>
        <begin position="55"/>
        <end position="74"/>
    </location>
</feature>
<gene>
    <name evidence="2" type="ORF">RYX45_02295</name>
</gene>
<keyword evidence="1" id="KW-1133">Transmembrane helix</keyword>
<reference evidence="2" key="1">
    <citation type="submission" date="2023-10" db="EMBL/GenBank/DDBJ databases">
        <title>Screening of Alkalihalophilus pseudofirmusBZ-TG-HK211 and Its Alleviation of Salt Stress on Rapeseed Growth.</title>
        <authorList>
            <person name="Zhao B."/>
            <person name="Guo T."/>
        </authorList>
    </citation>
    <scope>NUCLEOTIDE SEQUENCE</scope>
    <source>
        <strain evidence="2">BZ-TG-HK211</strain>
    </source>
</reference>
<dbReference type="AlphaFoldDB" id="A0AAJ2KVI0"/>
<organism evidence="2 3">
    <name type="scientific">Alkalihalophilus pseudofirmus</name>
    <name type="common">Bacillus pseudofirmus</name>
    <dbReference type="NCBI Taxonomy" id="79885"/>
    <lineage>
        <taxon>Bacteria</taxon>
        <taxon>Bacillati</taxon>
        <taxon>Bacillota</taxon>
        <taxon>Bacilli</taxon>
        <taxon>Bacillales</taxon>
        <taxon>Bacillaceae</taxon>
        <taxon>Alkalihalophilus</taxon>
    </lineage>
</organism>
<protein>
    <recommendedName>
        <fullName evidence="4">DUF2157 domain-containing protein</fullName>
    </recommendedName>
</protein>
<evidence type="ECO:0000313" key="2">
    <source>
        <dbReference type="EMBL" id="MDV2883996.1"/>
    </source>
</evidence>
<accession>A0AAJ2KVI0</accession>
<keyword evidence="1" id="KW-0812">Transmembrane</keyword>
<evidence type="ECO:0008006" key="4">
    <source>
        <dbReference type="Google" id="ProtNLM"/>
    </source>
</evidence>
<feature type="transmembrane region" description="Helical" evidence="1">
    <location>
        <begin position="160"/>
        <end position="178"/>
    </location>
</feature>
<dbReference type="RefSeq" id="WP_323465770.1">
    <property type="nucleotide sequence ID" value="NZ_CP144224.1"/>
</dbReference>
<evidence type="ECO:0000256" key="1">
    <source>
        <dbReference type="SAM" id="Phobius"/>
    </source>
</evidence>
<sequence>MDEKRKAIIINEIKYWRESKLLPSQYCDFLLTLYSEGEDLETADSGKRFRNIRTIYSFIIVQLSFVFTALVIYFTDFSNGLQMLIGLTFSIIVLIIAKRTRADAFFLKQFYYFIGALILFLLTIEWVVHYNSTNNLLLSATIILHCVFWLFAGLKWKMRFFTISAILGLVVLGIFWLGR</sequence>
<dbReference type="Proteomes" id="UP001285636">
    <property type="component" value="Unassembled WGS sequence"/>
</dbReference>
<feature type="transmembrane region" description="Helical" evidence="1">
    <location>
        <begin position="110"/>
        <end position="130"/>
    </location>
</feature>
<keyword evidence="1" id="KW-0472">Membrane</keyword>
<evidence type="ECO:0000313" key="3">
    <source>
        <dbReference type="Proteomes" id="UP001285636"/>
    </source>
</evidence>